<sequence length="193" mass="21925">MQELLSEIRDCQHCQAHLPLGPRPIVSAHPSARLIIIGQAPGSKVHQSGIPWDDPSGKQLRQWLNISNSQFYDETKVALIPMGFCYPGKGKGGDLPPRSECAPMWHNTLINNMPKAKLTLLIGAYSQKYYLGNRAKKNLTETVRSFQDYLPQFLPLPHPSPRNRFWQAKNPWFQKEVVPVLQFHTANIFGEDQ</sequence>
<accession>A0A3S0BYQ4</accession>
<dbReference type="EMBL" id="RQPJ01000002">
    <property type="protein sequence ID" value="RTE54702.1"/>
    <property type="molecule type" value="Genomic_DNA"/>
</dbReference>
<protein>
    <submittedName>
        <fullName evidence="2">Uracil-DNA glycosylase family protein</fullName>
    </submittedName>
</protein>
<proteinExistence type="predicted"/>
<gene>
    <name evidence="2" type="ORF">EHW67_05925</name>
</gene>
<dbReference type="Gene3D" id="3.40.470.10">
    <property type="entry name" value="Uracil-DNA glycosylase-like domain"/>
    <property type="match status" value="1"/>
</dbReference>
<feature type="domain" description="Uracil-DNA glycosylase-like" evidence="1">
    <location>
        <begin position="25"/>
        <end position="182"/>
    </location>
</feature>
<dbReference type="RefSeq" id="WP_126161434.1">
    <property type="nucleotide sequence ID" value="NZ_RQPJ01000002.1"/>
</dbReference>
<dbReference type="OrthoDB" id="9789139at2"/>
<name>A0A3S0BYQ4_9FLAO</name>
<reference evidence="2 3" key="1">
    <citation type="submission" date="2018-11" db="EMBL/GenBank/DDBJ databases">
        <title>Arenibacter aquaticus sp.nov., a marine bacterium isolated from surface seawater in the South China Sea.</title>
        <authorList>
            <person name="Guo J."/>
            <person name="Sun J."/>
        </authorList>
    </citation>
    <scope>NUCLEOTIDE SEQUENCE [LARGE SCALE GENOMIC DNA]</scope>
    <source>
        <strain evidence="2 3">GUO666</strain>
    </source>
</reference>
<evidence type="ECO:0000259" key="1">
    <source>
        <dbReference type="SMART" id="SM00986"/>
    </source>
</evidence>
<dbReference type="InterPro" id="IPR047124">
    <property type="entry name" value="HI_0220.2"/>
</dbReference>
<keyword evidence="3" id="KW-1185">Reference proteome</keyword>
<dbReference type="AlphaFoldDB" id="A0A3S0BYQ4"/>
<evidence type="ECO:0000313" key="2">
    <source>
        <dbReference type="EMBL" id="RTE54702.1"/>
    </source>
</evidence>
<dbReference type="InterPro" id="IPR036895">
    <property type="entry name" value="Uracil-DNA_glycosylase-like_sf"/>
</dbReference>
<dbReference type="Pfam" id="PF03167">
    <property type="entry name" value="UDG"/>
    <property type="match status" value="1"/>
</dbReference>
<dbReference type="SMART" id="SM00986">
    <property type="entry name" value="UDG"/>
    <property type="match status" value="1"/>
</dbReference>
<comment type="caution">
    <text evidence="2">The sequence shown here is derived from an EMBL/GenBank/DDBJ whole genome shotgun (WGS) entry which is preliminary data.</text>
</comment>
<dbReference type="SUPFAM" id="SSF52141">
    <property type="entry name" value="Uracil-DNA glycosylase-like"/>
    <property type="match status" value="1"/>
</dbReference>
<dbReference type="PANTHER" id="PTHR42160">
    <property type="entry name" value="URACIL-DNA GLYCOSYLASE SUPERFAMILY PROTEIN"/>
    <property type="match status" value="1"/>
</dbReference>
<dbReference type="Proteomes" id="UP000267585">
    <property type="component" value="Unassembled WGS sequence"/>
</dbReference>
<dbReference type="InterPro" id="IPR005122">
    <property type="entry name" value="Uracil-DNA_glycosylase-like"/>
</dbReference>
<organism evidence="2 3">
    <name type="scientific">Arenibacter aquaticus</name>
    <dbReference type="NCBI Taxonomy" id="2489054"/>
    <lineage>
        <taxon>Bacteria</taxon>
        <taxon>Pseudomonadati</taxon>
        <taxon>Bacteroidota</taxon>
        <taxon>Flavobacteriia</taxon>
        <taxon>Flavobacteriales</taxon>
        <taxon>Flavobacteriaceae</taxon>
        <taxon>Arenibacter</taxon>
    </lineage>
</organism>
<dbReference type="SMART" id="SM00987">
    <property type="entry name" value="UreE_C"/>
    <property type="match status" value="1"/>
</dbReference>
<evidence type="ECO:0000313" key="3">
    <source>
        <dbReference type="Proteomes" id="UP000267585"/>
    </source>
</evidence>
<dbReference type="CDD" id="cd10033">
    <property type="entry name" value="UDG_like"/>
    <property type="match status" value="1"/>
</dbReference>
<dbReference type="PANTHER" id="PTHR42160:SF1">
    <property type="entry name" value="URACIL-DNA GLYCOSYLASE SUPERFAMILY PROTEIN"/>
    <property type="match status" value="1"/>
</dbReference>